<organism evidence="4 5">
    <name type="scientific">Adineta steineri</name>
    <dbReference type="NCBI Taxonomy" id="433720"/>
    <lineage>
        <taxon>Eukaryota</taxon>
        <taxon>Metazoa</taxon>
        <taxon>Spiralia</taxon>
        <taxon>Gnathifera</taxon>
        <taxon>Rotifera</taxon>
        <taxon>Eurotatoria</taxon>
        <taxon>Bdelloidea</taxon>
        <taxon>Adinetida</taxon>
        <taxon>Adinetidae</taxon>
        <taxon>Adineta</taxon>
    </lineage>
</organism>
<feature type="transmembrane region" description="Helical" evidence="2">
    <location>
        <begin position="431"/>
        <end position="449"/>
    </location>
</feature>
<gene>
    <name evidence="3" type="ORF">JYZ213_LOCUS18996</name>
    <name evidence="4" type="ORF">OXD698_LOCUS9985</name>
</gene>
<dbReference type="PANTHER" id="PTHR46580:SF4">
    <property type="entry name" value="ATP_GTP-BINDING PROTEIN"/>
    <property type="match status" value="1"/>
</dbReference>
<reference evidence="4" key="1">
    <citation type="submission" date="2021-02" db="EMBL/GenBank/DDBJ databases">
        <authorList>
            <person name="Nowell W R."/>
        </authorList>
    </citation>
    <scope>NUCLEOTIDE SEQUENCE</scope>
</reference>
<evidence type="ECO:0000313" key="4">
    <source>
        <dbReference type="EMBL" id="CAF3667107.1"/>
    </source>
</evidence>
<feature type="transmembrane region" description="Helical" evidence="2">
    <location>
        <begin position="837"/>
        <end position="859"/>
    </location>
</feature>
<comment type="caution">
    <text evidence="4">The sequence shown here is derived from an EMBL/GenBank/DDBJ whole genome shotgun (WGS) entry which is preliminary data.</text>
</comment>
<dbReference type="AlphaFoldDB" id="A0A818SB37"/>
<dbReference type="Pfam" id="PF13517">
    <property type="entry name" value="FG-GAP_3"/>
    <property type="match status" value="3"/>
</dbReference>
<dbReference type="InterPro" id="IPR028994">
    <property type="entry name" value="Integrin_alpha_N"/>
</dbReference>
<feature type="transmembrane region" description="Helical" evidence="2">
    <location>
        <begin position="337"/>
        <end position="359"/>
    </location>
</feature>
<accession>A0A818SB37</accession>
<dbReference type="Gene3D" id="2.130.10.130">
    <property type="entry name" value="Integrin alpha, N-terminal"/>
    <property type="match status" value="2"/>
</dbReference>
<evidence type="ECO:0000313" key="5">
    <source>
        <dbReference type="Proteomes" id="UP000663844"/>
    </source>
</evidence>
<evidence type="ECO:0000256" key="2">
    <source>
        <dbReference type="SAM" id="Phobius"/>
    </source>
</evidence>
<keyword evidence="2" id="KW-0472">Membrane</keyword>
<dbReference type="PANTHER" id="PTHR46580">
    <property type="entry name" value="SENSOR KINASE-RELATED"/>
    <property type="match status" value="1"/>
</dbReference>
<protein>
    <submittedName>
        <fullName evidence="4">Uncharacterized protein</fullName>
    </submittedName>
</protein>
<dbReference type="Proteomes" id="UP000663844">
    <property type="component" value="Unassembled WGS sequence"/>
</dbReference>
<keyword evidence="2" id="KW-0812">Transmembrane</keyword>
<evidence type="ECO:0000313" key="3">
    <source>
        <dbReference type="EMBL" id="CAF1056856.1"/>
    </source>
</evidence>
<dbReference type="EMBL" id="CAJOAZ010000519">
    <property type="protein sequence ID" value="CAF3667107.1"/>
    <property type="molecule type" value="Genomic_DNA"/>
</dbReference>
<dbReference type="InterPro" id="IPR013517">
    <property type="entry name" value="FG-GAP"/>
</dbReference>
<dbReference type="SUPFAM" id="SSF69318">
    <property type="entry name" value="Integrin alpha N-terminal domain"/>
    <property type="match status" value="1"/>
</dbReference>
<dbReference type="Proteomes" id="UP000663845">
    <property type="component" value="Unassembled WGS sequence"/>
</dbReference>
<keyword evidence="2" id="KW-1133">Transmembrane helix</keyword>
<keyword evidence="1" id="KW-0732">Signal</keyword>
<proteinExistence type="predicted"/>
<dbReference type="EMBL" id="CAJNOG010000189">
    <property type="protein sequence ID" value="CAF1056856.1"/>
    <property type="molecule type" value="Genomic_DNA"/>
</dbReference>
<name>A0A818SB37_9BILA</name>
<feature type="transmembrane region" description="Helical" evidence="2">
    <location>
        <begin position="766"/>
        <end position="788"/>
    </location>
</feature>
<sequence length="1260" mass="143707">MIITVPNPSLTLYNSLESIYSTTLQCPCANKTIPYQTFISLSPVFHQLCSSGFVTNDWIQQMMDSMTTDVSYDWRIDAYKQFQILSDLCKLANRTIDVGMNKFLSQSFITSYVMNEIDFNKQLNANLNQFYQSTVYNFVLMKDMIQLIQQVNQYHEGIIMQIMGSYPDPALTLNTIENKADFVLYGIEDINSNSIICICATNPSCQRQAVVRDSSAITNKNSFYGYGYNHNMTGWIQSCLARDSILLSTLECLYENSDCFPLFMSYTEKTNTDELSLSSSPSRLQPLVDNPTNSRFPPNTTVSKLVKELMIEKWNPLSSYKQFYESCAPVYCSYSKLSMIGGIVTSLRLISPYLIKFILKFLSIFKKKLNQTNNEVLLQRNNGNQLTIMISHVIKLLYTTLVELNIFSSRDLGSDINRATAKRYGQWATRLYFILFIISLTILIFYTIIQPHPLTKKFDQPSFNSYNHLREIYGDDLKCSCSRIASTYDQFVNIQSVFHSICSSQFVSDEWRNNIINGLAANLSIYEQKDYRRFLSAHLQYLQRLCQLSQQSVNNSINEFLTSLLVTNELLSQNDFHNRLAKLIEQSKSNTPVLFSHLLFFTQSIIHANAFESTYGTNFEYIGVLNIDYNQFNFYSKPIIYDNECSCGLFPTCTTQAHFIERNISKKISVKGMKMGCTPSESLLASTLECFYDQSCLDLIQQYTSYRNSSQPLSTTSNGFSQNTTINELIKNLFVEDWSTNMSYSSYYQQCLPLLCSYTTIKKFNVFYTITLILGLQGGLTIVLKWICPKLVRIGSKIYQSRKVHPVVFIEMPPNTINNTTIQNTTWNDGNRSVFKIIFIISLIICILVGVIIFSIYYARQNSTMIISISDSLGITTTTTGTLMSISSNRSESTCQLKVKRLSIDPQCDFFSSSSSHVIADLNGDNRLDLIYTCEYGYLVNVLLANPNGSFGEVMVVWKMSSILQIRIGDINNDGRIDLIIPITYIGAVSIFIAFGNGNGTFQTENIGGLSIWEIPTDTSIADINNDSNLDIIVIAQYVNEVYVFFGNGNGTFSSEPQLKLFIGLTSYADRLAIADFDNDDYLDIAVMNSRSRHIHIFLRNTNGSFKSQKWFYTAFDINQYNIITNDFNNDYRSDIVFLHTWKNTVSMFYQYNNDTFHMNEQIVIETSVFLESQSIVVRDLNGDNYLDIVLGLPSSNDIYGLLGDGNGNFEKQIIYSSAINSYEDDDNIFNNNICQNIINMSFMNNTLYILFDPCQCLIH</sequence>
<evidence type="ECO:0000256" key="1">
    <source>
        <dbReference type="ARBA" id="ARBA00022729"/>
    </source>
</evidence>